<sequence length="378" mass="41971">MSKTNSTTTSKPGRSVRWPGGKARVGEVVYFGGSMNFIASASLPRKEDRAVPTRDLKGSTGPRQKATSAALLAVVREGTFPFSTRVAARLNDEINRGLHGDDGTSLSFPEHAFLRLHYFAVSILKADVLRVLVETVREVKTKSVWFQEEIDSASGLRFKLEMSVFMRGLNQLPALDPTTRMDVLALLEYLLRIPPGSNCLIFSEPDNQVVPLQMEVKDPEEVATSGDEDKLLRSDSMFATLERCFWCGRSGARCSLLKCGKCRKLPYCSVECQKMDWMGFHKGEECASLMAKDATRTSIGLEETRDQFLHRDGAQRACLPLPVGMERVAGPGKGGVFEGDAISIYLCSKRGMNGMTPMITKDNFLHPHGFKLQFREFK</sequence>
<dbReference type="Pfam" id="PF01753">
    <property type="entry name" value="zf-MYND"/>
    <property type="match status" value="1"/>
</dbReference>
<keyword evidence="1" id="KW-0479">Metal-binding</keyword>
<evidence type="ECO:0000256" key="1">
    <source>
        <dbReference type="ARBA" id="ARBA00022723"/>
    </source>
</evidence>
<gene>
    <name evidence="6" type="ORF">Cvel_18407</name>
</gene>
<keyword evidence="3" id="KW-0862">Zinc</keyword>
<keyword evidence="2 4" id="KW-0863">Zinc-finger</keyword>
<feature type="domain" description="MYND-type" evidence="5">
    <location>
        <begin position="244"/>
        <end position="286"/>
    </location>
</feature>
<dbReference type="VEuPathDB" id="CryptoDB:Cvel_18407"/>
<protein>
    <recommendedName>
        <fullName evidence="5">MYND-type domain-containing protein</fullName>
    </recommendedName>
</protein>
<evidence type="ECO:0000259" key="5">
    <source>
        <dbReference type="PROSITE" id="PS50865"/>
    </source>
</evidence>
<proteinExistence type="predicted"/>
<dbReference type="InterPro" id="IPR002893">
    <property type="entry name" value="Znf_MYND"/>
</dbReference>
<accession>A0A0G4FRJ2</accession>
<dbReference type="GO" id="GO:0008270">
    <property type="term" value="F:zinc ion binding"/>
    <property type="evidence" value="ECO:0007669"/>
    <property type="project" value="UniProtKB-KW"/>
</dbReference>
<evidence type="ECO:0000313" key="6">
    <source>
        <dbReference type="EMBL" id="CEM17247.1"/>
    </source>
</evidence>
<dbReference type="AlphaFoldDB" id="A0A0G4FRJ2"/>
<reference evidence="6" key="1">
    <citation type="submission" date="2014-11" db="EMBL/GenBank/DDBJ databases">
        <authorList>
            <person name="Otto D Thomas"/>
            <person name="Naeem Raeece"/>
        </authorList>
    </citation>
    <scope>NUCLEOTIDE SEQUENCE</scope>
</reference>
<dbReference type="EMBL" id="CDMZ01000576">
    <property type="protein sequence ID" value="CEM17247.1"/>
    <property type="molecule type" value="Genomic_DNA"/>
</dbReference>
<evidence type="ECO:0000256" key="2">
    <source>
        <dbReference type="ARBA" id="ARBA00022771"/>
    </source>
</evidence>
<dbReference type="Gene3D" id="6.10.140.2220">
    <property type="match status" value="1"/>
</dbReference>
<evidence type="ECO:0000256" key="4">
    <source>
        <dbReference type="PROSITE-ProRule" id="PRU00134"/>
    </source>
</evidence>
<name>A0A0G4FRJ2_9ALVE</name>
<dbReference type="PROSITE" id="PS50865">
    <property type="entry name" value="ZF_MYND_2"/>
    <property type="match status" value="1"/>
</dbReference>
<evidence type="ECO:0000256" key="3">
    <source>
        <dbReference type="ARBA" id="ARBA00022833"/>
    </source>
</evidence>
<dbReference type="PROSITE" id="PS01360">
    <property type="entry name" value="ZF_MYND_1"/>
    <property type="match status" value="1"/>
</dbReference>
<dbReference type="SUPFAM" id="SSF144232">
    <property type="entry name" value="HIT/MYND zinc finger-like"/>
    <property type="match status" value="1"/>
</dbReference>
<organism evidence="6">
    <name type="scientific">Chromera velia CCMP2878</name>
    <dbReference type="NCBI Taxonomy" id="1169474"/>
    <lineage>
        <taxon>Eukaryota</taxon>
        <taxon>Sar</taxon>
        <taxon>Alveolata</taxon>
        <taxon>Colpodellida</taxon>
        <taxon>Chromeraceae</taxon>
        <taxon>Chromera</taxon>
    </lineage>
</organism>